<dbReference type="Pfam" id="PF16589">
    <property type="entry name" value="BRCT_2"/>
    <property type="match status" value="1"/>
</dbReference>
<comment type="caution">
    <text evidence="7">The sequence shown here is derived from an EMBL/GenBank/DDBJ whole genome shotgun (WGS) entry which is preliminary data.</text>
</comment>
<evidence type="ECO:0000256" key="4">
    <source>
        <dbReference type="HAMAP-Rule" id="MF_03028"/>
    </source>
</evidence>
<feature type="region of interest" description="Disordered" evidence="5">
    <location>
        <begin position="656"/>
        <end position="724"/>
    </location>
</feature>
<feature type="compositionally biased region" description="Acidic residues" evidence="5">
    <location>
        <begin position="380"/>
        <end position="396"/>
    </location>
</feature>
<evidence type="ECO:0000256" key="2">
    <source>
        <dbReference type="ARBA" id="ARBA00022552"/>
    </source>
</evidence>
<dbReference type="Proteomes" id="UP001224775">
    <property type="component" value="Unassembled WGS sequence"/>
</dbReference>
<dbReference type="CDD" id="cd17709">
    <property type="entry name" value="BRCT_pescadillo_like"/>
    <property type="match status" value="1"/>
</dbReference>
<accession>A0AAD8YDP1</accession>
<dbReference type="PANTHER" id="PTHR12221:SF6">
    <property type="entry name" value="PESCADILLO HOMOLOG"/>
    <property type="match status" value="1"/>
</dbReference>
<dbReference type="GO" id="GO:0000463">
    <property type="term" value="P:maturation of LSU-rRNA from tricistronic rRNA transcript (SSU-rRNA, 5.8S rRNA, LSU-rRNA)"/>
    <property type="evidence" value="ECO:0007669"/>
    <property type="project" value="UniProtKB-UniRule"/>
</dbReference>
<dbReference type="GO" id="GO:0070545">
    <property type="term" value="C:PeBoW complex"/>
    <property type="evidence" value="ECO:0007669"/>
    <property type="project" value="TreeGrafter"/>
</dbReference>
<dbReference type="GO" id="GO:0003723">
    <property type="term" value="F:RNA binding"/>
    <property type="evidence" value="ECO:0007669"/>
    <property type="project" value="TreeGrafter"/>
</dbReference>
<dbReference type="EMBL" id="JATAAI010000009">
    <property type="protein sequence ID" value="KAK1743590.1"/>
    <property type="molecule type" value="Genomic_DNA"/>
</dbReference>
<sequence length="724" mass="81201">MGNRIKGRTKKKSIKAAIHSGSSQQQKLSRMGKVRKRHHAGLDATFIGRAKVLKKLQISLRDFRRLCILKGVYPRQPKKAPKNKKGQVFYHIKDVKALAHEPLLDKFREFRAFMKKVRRSANRHEKDEARRKEPLAPKYTLHHLVRERYPRFADALGDLDDALCLVHLFACLPSDGKIKSGITRKAQQLAASWGAYCSVTGSVTKSFISVKGVYLEADIMTSGQAVPVRWVTPHNFTQHIPEGVDFRVMLTFFEFYETLLGFVLFKLYGEMGVRYPLPTVASGGGGESNVSSATLHPTLGGKATSVLAANLSALQLALNDAAKGNSAADAVKDAMQSNDGNNDDGNDASDEVNRKAVRAQKKKQRELMQSIDEALKGVEEDGDDNEDDDDDDDFVDEDEDQVPIAAPLREALEAIDDSATSINENGNIVITSPDAQKRHQLFHNMTFFLSREVPRGYLELIILSYGGKVGWEGQDSPILMDDSSITHHVVDRPKLLPSYGALPKSREYIQPQWVLDSANFNFILPVQKYGVGHELPPHLSPWVDDNEEGYVPKYKEEIEKIRNGEMLDENEADNVDSGAVKAIIKDSDEVPEGDDSASDEDAESIADESEEDVESEEEDDAVAERKAIKKKQTEDEEAAELAKALMSKKAARLYGRMQHGIAQKQAKVDNLHKKRREIESTREKTKDGKTQLKLKVERLKKERREKEDKYKETGGSMKKKRRHT</sequence>
<dbReference type="GO" id="GO:0030687">
    <property type="term" value="C:preribosome, large subunit precursor"/>
    <property type="evidence" value="ECO:0007669"/>
    <property type="project" value="UniProtKB-UniRule"/>
</dbReference>
<reference evidence="7" key="1">
    <citation type="submission" date="2023-06" db="EMBL/GenBank/DDBJ databases">
        <title>Survivors Of The Sea: Transcriptome response of Skeletonema marinoi to long-term dormancy.</title>
        <authorList>
            <person name="Pinder M.I.M."/>
            <person name="Kourtchenko O."/>
            <person name="Robertson E.K."/>
            <person name="Larsson T."/>
            <person name="Maumus F."/>
            <person name="Osuna-Cruz C.M."/>
            <person name="Vancaester E."/>
            <person name="Stenow R."/>
            <person name="Vandepoele K."/>
            <person name="Ploug H."/>
            <person name="Bruchert V."/>
            <person name="Godhe A."/>
            <person name="Topel M."/>
        </authorList>
    </citation>
    <scope>NUCLEOTIDE SEQUENCE</scope>
    <source>
        <strain evidence="7">R05AC</strain>
    </source>
</reference>
<dbReference type="Pfam" id="PF06732">
    <property type="entry name" value="Pescadillo_N"/>
    <property type="match status" value="1"/>
</dbReference>
<dbReference type="InterPro" id="IPR010613">
    <property type="entry name" value="PES"/>
</dbReference>
<feature type="region of interest" description="Disordered" evidence="5">
    <location>
        <begin position="1"/>
        <end position="27"/>
    </location>
</feature>
<dbReference type="InterPro" id="IPR036420">
    <property type="entry name" value="BRCT_dom_sf"/>
</dbReference>
<organism evidence="7 8">
    <name type="scientific">Skeletonema marinoi</name>
    <dbReference type="NCBI Taxonomy" id="267567"/>
    <lineage>
        <taxon>Eukaryota</taxon>
        <taxon>Sar</taxon>
        <taxon>Stramenopiles</taxon>
        <taxon>Ochrophyta</taxon>
        <taxon>Bacillariophyta</taxon>
        <taxon>Coscinodiscophyceae</taxon>
        <taxon>Thalassiosirophycidae</taxon>
        <taxon>Thalassiosirales</taxon>
        <taxon>Skeletonemataceae</taxon>
        <taxon>Skeletonema</taxon>
        <taxon>Skeletonema marinoi-dohrnii complex</taxon>
    </lineage>
</organism>
<dbReference type="HAMAP" id="MF_03028">
    <property type="entry name" value="Pescadillo"/>
    <property type="match status" value="1"/>
</dbReference>
<dbReference type="Gene3D" id="3.40.50.10190">
    <property type="entry name" value="BRCT domain"/>
    <property type="match status" value="1"/>
</dbReference>
<proteinExistence type="inferred from homology"/>
<dbReference type="GO" id="GO:0005654">
    <property type="term" value="C:nucleoplasm"/>
    <property type="evidence" value="ECO:0007669"/>
    <property type="project" value="UniProtKB-SubCell"/>
</dbReference>
<keyword evidence="3 4" id="KW-0539">Nucleus</keyword>
<dbReference type="SUPFAM" id="SSF52113">
    <property type="entry name" value="BRCT domain"/>
    <property type="match status" value="1"/>
</dbReference>
<comment type="function">
    <text evidence="4">Required for maturation of ribosomal RNAs and formation of the large ribosomal subunit.</text>
</comment>
<feature type="compositionally biased region" description="Basic and acidic residues" evidence="5">
    <location>
        <begin position="666"/>
        <end position="712"/>
    </location>
</feature>
<name>A0AAD8YDP1_9STRA</name>
<evidence type="ECO:0000256" key="3">
    <source>
        <dbReference type="ARBA" id="ARBA00023242"/>
    </source>
</evidence>
<dbReference type="GO" id="GO:0043021">
    <property type="term" value="F:ribonucleoprotein complex binding"/>
    <property type="evidence" value="ECO:0007669"/>
    <property type="project" value="UniProtKB-UniRule"/>
</dbReference>
<gene>
    <name evidence="7" type="ORF">QTG54_006211</name>
</gene>
<comment type="subcellular location">
    <subcellularLocation>
        <location evidence="4">Nucleus</location>
        <location evidence="4">Nucleolus</location>
    </subcellularLocation>
    <subcellularLocation>
        <location evidence="4">Nucleus</location>
        <location evidence="4">Nucleoplasm</location>
    </subcellularLocation>
</comment>
<feature type="region of interest" description="Disordered" evidence="5">
    <location>
        <begin position="334"/>
        <end position="396"/>
    </location>
</feature>
<feature type="compositionally biased region" description="Basic residues" evidence="5">
    <location>
        <begin position="355"/>
        <end position="364"/>
    </location>
</feature>
<feature type="compositionally biased region" description="Basic residues" evidence="5">
    <location>
        <begin position="1"/>
        <end position="14"/>
    </location>
</feature>
<keyword evidence="1 4" id="KW-0690">Ribosome biogenesis</keyword>
<evidence type="ECO:0000313" key="7">
    <source>
        <dbReference type="EMBL" id="KAK1743590.1"/>
    </source>
</evidence>
<feature type="compositionally biased region" description="Acidic residues" evidence="5">
    <location>
        <begin position="589"/>
        <end position="621"/>
    </location>
</feature>
<keyword evidence="2 4" id="KW-0698">rRNA processing</keyword>
<evidence type="ECO:0000313" key="8">
    <source>
        <dbReference type="Proteomes" id="UP001224775"/>
    </source>
</evidence>
<evidence type="ECO:0000259" key="6">
    <source>
        <dbReference type="PROSITE" id="PS50172"/>
    </source>
</evidence>
<feature type="region of interest" description="Disordered" evidence="5">
    <location>
        <begin position="585"/>
        <end position="637"/>
    </location>
</feature>
<dbReference type="AlphaFoldDB" id="A0AAD8YDP1"/>
<feature type="compositionally biased region" description="Acidic residues" evidence="5">
    <location>
        <begin position="341"/>
        <end position="350"/>
    </location>
</feature>
<dbReference type="GO" id="GO:0000466">
    <property type="term" value="P:maturation of 5.8S rRNA from tricistronic rRNA transcript (SSU-rRNA, 5.8S rRNA, LSU-rRNA)"/>
    <property type="evidence" value="ECO:0007669"/>
    <property type="project" value="UniProtKB-UniRule"/>
</dbReference>
<feature type="domain" description="BRCT" evidence="6">
    <location>
        <begin position="437"/>
        <end position="531"/>
    </location>
</feature>
<evidence type="ECO:0000256" key="5">
    <source>
        <dbReference type="SAM" id="MobiDB-lite"/>
    </source>
</evidence>
<evidence type="ECO:0000256" key="1">
    <source>
        <dbReference type="ARBA" id="ARBA00022517"/>
    </source>
</evidence>
<dbReference type="PROSITE" id="PS50172">
    <property type="entry name" value="BRCT"/>
    <property type="match status" value="1"/>
</dbReference>
<dbReference type="InterPro" id="IPR001357">
    <property type="entry name" value="BRCT_dom"/>
</dbReference>
<comment type="similarity">
    <text evidence="4">Belongs to the pescadillo family.</text>
</comment>
<keyword evidence="8" id="KW-1185">Reference proteome</keyword>
<dbReference type="PANTHER" id="PTHR12221">
    <property type="entry name" value="PESCADILLO - RELATED"/>
    <property type="match status" value="1"/>
</dbReference>
<protein>
    <recommendedName>
        <fullName evidence="4">Pescadillo homolog</fullName>
    </recommendedName>
</protein>